<evidence type="ECO:0000256" key="1">
    <source>
        <dbReference type="ARBA" id="ARBA00004752"/>
    </source>
</evidence>
<dbReference type="RefSeq" id="WP_239118273.1">
    <property type="nucleotide sequence ID" value="NZ_BAAABP010000001.1"/>
</dbReference>
<feature type="region of interest" description="Disordered" evidence="7">
    <location>
        <begin position="24"/>
        <end position="64"/>
    </location>
</feature>
<feature type="domain" description="L,D-TPase catalytic" evidence="9">
    <location>
        <begin position="151"/>
        <end position="270"/>
    </location>
</feature>
<dbReference type="InterPro" id="IPR036365">
    <property type="entry name" value="PGBD-like_sf"/>
</dbReference>
<evidence type="ECO:0000256" key="8">
    <source>
        <dbReference type="SAM" id="SignalP"/>
    </source>
</evidence>
<feature type="compositionally biased region" description="Polar residues" evidence="7">
    <location>
        <begin position="51"/>
        <end position="64"/>
    </location>
</feature>
<evidence type="ECO:0000256" key="5">
    <source>
        <dbReference type="ARBA" id="ARBA00023316"/>
    </source>
</evidence>
<keyword evidence="8" id="KW-0732">Signal</keyword>
<organism evidence="10 11">
    <name type="scientific">Paractinoplanes ferrugineus</name>
    <dbReference type="NCBI Taxonomy" id="113564"/>
    <lineage>
        <taxon>Bacteria</taxon>
        <taxon>Bacillati</taxon>
        <taxon>Actinomycetota</taxon>
        <taxon>Actinomycetes</taxon>
        <taxon>Micromonosporales</taxon>
        <taxon>Micromonosporaceae</taxon>
        <taxon>Paractinoplanes</taxon>
    </lineage>
</organism>
<evidence type="ECO:0000313" key="11">
    <source>
        <dbReference type="Proteomes" id="UP000598174"/>
    </source>
</evidence>
<dbReference type="GO" id="GO:0018104">
    <property type="term" value="P:peptidoglycan-protein cross-linking"/>
    <property type="evidence" value="ECO:0007669"/>
    <property type="project" value="TreeGrafter"/>
</dbReference>
<dbReference type="InterPro" id="IPR036366">
    <property type="entry name" value="PGBDSf"/>
</dbReference>
<dbReference type="CDD" id="cd16913">
    <property type="entry name" value="YkuD_like"/>
    <property type="match status" value="1"/>
</dbReference>
<keyword evidence="2" id="KW-0808">Transferase</keyword>
<dbReference type="SUPFAM" id="SSF47090">
    <property type="entry name" value="PGBD-like"/>
    <property type="match status" value="1"/>
</dbReference>
<dbReference type="InterPro" id="IPR002477">
    <property type="entry name" value="Peptidoglycan-bd-like"/>
</dbReference>
<accession>A0A919J4X6</accession>
<dbReference type="GO" id="GO:0008360">
    <property type="term" value="P:regulation of cell shape"/>
    <property type="evidence" value="ECO:0007669"/>
    <property type="project" value="UniProtKB-UniRule"/>
</dbReference>
<feature type="chain" id="PRO_5037471443" evidence="8">
    <location>
        <begin position="22"/>
        <end position="272"/>
    </location>
</feature>
<keyword evidence="4 6" id="KW-0573">Peptidoglycan synthesis</keyword>
<dbReference type="Gene3D" id="2.40.440.10">
    <property type="entry name" value="L,D-transpeptidase catalytic domain-like"/>
    <property type="match status" value="1"/>
</dbReference>
<evidence type="ECO:0000256" key="3">
    <source>
        <dbReference type="ARBA" id="ARBA00022960"/>
    </source>
</evidence>
<feature type="active site" description="Proton donor/acceptor" evidence="6">
    <location>
        <position position="230"/>
    </location>
</feature>
<protein>
    <submittedName>
        <fullName evidence="10">Peptidoglycan-binding protein</fullName>
    </submittedName>
</protein>
<dbReference type="SUPFAM" id="SSF141523">
    <property type="entry name" value="L,D-transpeptidase catalytic domain-like"/>
    <property type="match status" value="1"/>
</dbReference>
<dbReference type="PANTHER" id="PTHR30582:SF2">
    <property type="entry name" value="L,D-TRANSPEPTIDASE YCIB-RELATED"/>
    <property type="match status" value="1"/>
</dbReference>
<dbReference type="AlphaFoldDB" id="A0A919J4X6"/>
<comment type="caution">
    <text evidence="10">The sequence shown here is derived from an EMBL/GenBank/DDBJ whole genome shotgun (WGS) entry which is preliminary data.</text>
</comment>
<dbReference type="PROSITE" id="PS52029">
    <property type="entry name" value="LD_TPASE"/>
    <property type="match status" value="1"/>
</dbReference>
<dbReference type="PANTHER" id="PTHR30582">
    <property type="entry name" value="L,D-TRANSPEPTIDASE"/>
    <property type="match status" value="1"/>
</dbReference>
<dbReference type="Pfam" id="PF03734">
    <property type="entry name" value="YkuD"/>
    <property type="match status" value="1"/>
</dbReference>
<dbReference type="PROSITE" id="PS51257">
    <property type="entry name" value="PROKAR_LIPOPROTEIN"/>
    <property type="match status" value="1"/>
</dbReference>
<reference evidence="10" key="1">
    <citation type="submission" date="2021-01" db="EMBL/GenBank/DDBJ databases">
        <title>Whole genome shotgun sequence of Actinoplanes ferrugineus NBRC 15555.</title>
        <authorList>
            <person name="Komaki H."/>
            <person name="Tamura T."/>
        </authorList>
    </citation>
    <scope>NUCLEOTIDE SEQUENCE</scope>
    <source>
        <strain evidence="10">NBRC 15555</strain>
    </source>
</reference>
<dbReference type="Gene3D" id="1.10.101.10">
    <property type="entry name" value="PGBD-like superfamily/PGBD"/>
    <property type="match status" value="1"/>
</dbReference>
<name>A0A919J4X6_9ACTN</name>
<feature type="active site" description="Nucleophile" evidence="6">
    <location>
        <position position="244"/>
    </location>
</feature>
<keyword evidence="11" id="KW-1185">Reference proteome</keyword>
<dbReference type="Proteomes" id="UP000598174">
    <property type="component" value="Unassembled WGS sequence"/>
</dbReference>
<comment type="pathway">
    <text evidence="1 6">Cell wall biogenesis; peptidoglycan biosynthesis.</text>
</comment>
<sequence length="272" mass="28163">MMRRALTLAVAVATTLTLATACDSGDSGGSGAQAPTAVPSAGVSSAPGVTDSPSATPSGIPTPTPSVSVPAAKLKVGSEGADVLAVQQRLIELGYWLKKADGKFGATTQQAVLAIQKAAGIGRDGSVGPKTRKALDDGVRPTARSTAGSGYLVEINLKKQLLMLVKGGQVVTTLNTSTGSNEHYDYEGRTYLADTPTGKFKVGRQIDGMRHGPLGDLWRPKYFNGGIAVHGSPSIPGYAASHGCARLSNAAMDWIWATDKIPLKTKVWVYNA</sequence>
<keyword evidence="3 6" id="KW-0133">Cell shape</keyword>
<dbReference type="GO" id="GO:0005576">
    <property type="term" value="C:extracellular region"/>
    <property type="evidence" value="ECO:0007669"/>
    <property type="project" value="TreeGrafter"/>
</dbReference>
<dbReference type="EMBL" id="BOMM01000051">
    <property type="protein sequence ID" value="GIE14048.1"/>
    <property type="molecule type" value="Genomic_DNA"/>
</dbReference>
<feature type="signal peptide" evidence="8">
    <location>
        <begin position="1"/>
        <end position="21"/>
    </location>
</feature>
<keyword evidence="5 6" id="KW-0961">Cell wall biogenesis/degradation</keyword>
<proteinExistence type="predicted"/>
<dbReference type="InterPro" id="IPR005490">
    <property type="entry name" value="LD_TPept_cat_dom"/>
</dbReference>
<dbReference type="GO" id="GO:0071972">
    <property type="term" value="F:peptidoglycan L,D-transpeptidase activity"/>
    <property type="evidence" value="ECO:0007669"/>
    <property type="project" value="TreeGrafter"/>
</dbReference>
<evidence type="ECO:0000259" key="9">
    <source>
        <dbReference type="PROSITE" id="PS52029"/>
    </source>
</evidence>
<dbReference type="GO" id="GO:0016740">
    <property type="term" value="F:transferase activity"/>
    <property type="evidence" value="ECO:0007669"/>
    <property type="project" value="UniProtKB-KW"/>
</dbReference>
<dbReference type="GO" id="GO:0071555">
    <property type="term" value="P:cell wall organization"/>
    <property type="evidence" value="ECO:0007669"/>
    <property type="project" value="UniProtKB-UniRule"/>
</dbReference>
<evidence type="ECO:0000256" key="7">
    <source>
        <dbReference type="SAM" id="MobiDB-lite"/>
    </source>
</evidence>
<dbReference type="InterPro" id="IPR050979">
    <property type="entry name" value="LD-transpeptidase"/>
</dbReference>
<evidence type="ECO:0000256" key="4">
    <source>
        <dbReference type="ARBA" id="ARBA00022984"/>
    </source>
</evidence>
<dbReference type="Pfam" id="PF01471">
    <property type="entry name" value="PG_binding_1"/>
    <property type="match status" value="1"/>
</dbReference>
<evidence type="ECO:0000313" key="10">
    <source>
        <dbReference type="EMBL" id="GIE14048.1"/>
    </source>
</evidence>
<gene>
    <name evidence="10" type="ORF">Afe05nite_58880</name>
</gene>
<dbReference type="InterPro" id="IPR038063">
    <property type="entry name" value="Transpep_catalytic_dom"/>
</dbReference>
<evidence type="ECO:0000256" key="6">
    <source>
        <dbReference type="PROSITE-ProRule" id="PRU01373"/>
    </source>
</evidence>
<evidence type="ECO:0000256" key="2">
    <source>
        <dbReference type="ARBA" id="ARBA00022679"/>
    </source>
</evidence>